<name>A0ABQ9IVS2_9CUCU</name>
<dbReference type="PANTHER" id="PTHR12988">
    <property type="entry name" value="SPHINGOMYELIN PHOSPHODIESTERASE 4"/>
    <property type="match status" value="1"/>
</dbReference>
<dbReference type="InterPro" id="IPR024129">
    <property type="entry name" value="Sphingomy_SMPD4"/>
</dbReference>
<dbReference type="Pfam" id="PF14724">
    <property type="entry name" value="mit_SMPDase"/>
    <property type="match status" value="1"/>
</dbReference>
<reference evidence="5" key="1">
    <citation type="journal article" date="2023" name="Insect Mol. Biol.">
        <title>Genome sequencing provides insights into the evolution of gene families encoding plant cell wall-degrading enzymes in longhorned beetles.</title>
        <authorList>
            <person name="Shin N.R."/>
            <person name="Okamura Y."/>
            <person name="Kirsch R."/>
            <person name="Pauchet Y."/>
        </authorList>
    </citation>
    <scope>NUCLEOTIDE SEQUENCE</scope>
    <source>
        <strain evidence="5">MMC_N1</strain>
    </source>
</reference>
<evidence type="ECO:0000256" key="1">
    <source>
        <dbReference type="ARBA" id="ARBA00004167"/>
    </source>
</evidence>
<dbReference type="PANTHER" id="PTHR12988:SF6">
    <property type="entry name" value="SPHINGOMYELIN PHOSPHODIESTERASE 4"/>
    <property type="match status" value="1"/>
</dbReference>
<organism evidence="5 6">
    <name type="scientific">Molorchus minor</name>
    <dbReference type="NCBI Taxonomy" id="1323400"/>
    <lineage>
        <taxon>Eukaryota</taxon>
        <taxon>Metazoa</taxon>
        <taxon>Ecdysozoa</taxon>
        <taxon>Arthropoda</taxon>
        <taxon>Hexapoda</taxon>
        <taxon>Insecta</taxon>
        <taxon>Pterygota</taxon>
        <taxon>Neoptera</taxon>
        <taxon>Endopterygota</taxon>
        <taxon>Coleoptera</taxon>
        <taxon>Polyphaga</taxon>
        <taxon>Cucujiformia</taxon>
        <taxon>Chrysomeloidea</taxon>
        <taxon>Cerambycidae</taxon>
        <taxon>Lamiinae</taxon>
        <taxon>Monochamini</taxon>
        <taxon>Molorchus</taxon>
    </lineage>
</organism>
<keyword evidence="3" id="KW-1133">Transmembrane helix</keyword>
<accession>A0ABQ9IVS2</accession>
<evidence type="ECO:0000256" key="4">
    <source>
        <dbReference type="ARBA" id="ARBA00023136"/>
    </source>
</evidence>
<proteinExistence type="predicted"/>
<comment type="subcellular location">
    <subcellularLocation>
        <location evidence="1">Membrane</location>
        <topology evidence="1">Single-pass membrane protein</topology>
    </subcellularLocation>
</comment>
<protein>
    <submittedName>
        <fullName evidence="5">Uncharacterized protein</fullName>
    </submittedName>
</protein>
<evidence type="ECO:0000256" key="2">
    <source>
        <dbReference type="ARBA" id="ARBA00022692"/>
    </source>
</evidence>
<keyword evidence="4" id="KW-0472">Membrane</keyword>
<dbReference type="EMBL" id="JAPWTJ010002223">
    <property type="protein sequence ID" value="KAJ8967233.1"/>
    <property type="molecule type" value="Genomic_DNA"/>
</dbReference>
<keyword evidence="2" id="KW-0812">Transmembrane</keyword>
<evidence type="ECO:0000256" key="3">
    <source>
        <dbReference type="ARBA" id="ARBA00022989"/>
    </source>
</evidence>
<comment type="caution">
    <text evidence="5">The sequence shown here is derived from an EMBL/GenBank/DDBJ whole genome shotgun (WGS) entry which is preliminary data.</text>
</comment>
<evidence type="ECO:0000313" key="5">
    <source>
        <dbReference type="EMBL" id="KAJ8967233.1"/>
    </source>
</evidence>
<gene>
    <name evidence="5" type="ORF">NQ317_007595</name>
</gene>
<sequence>MSNIRVTRFVRDDTGTGSCGEALNFGILNKQETNPDVEDVAVMTQHSVDREYLPFIAENLLAYTVIFQQLLPRFGRVDLVSPKMSLMLYRITKVFDQPNLPNYLREVEHCVENNRSPSHKYSDQWASSLPPLSPTCNWSTNTSVNIESPVKSPREQAFSPVLNFDKSRHLAM</sequence>
<keyword evidence="6" id="KW-1185">Reference proteome</keyword>
<evidence type="ECO:0000313" key="6">
    <source>
        <dbReference type="Proteomes" id="UP001162164"/>
    </source>
</evidence>
<dbReference type="Proteomes" id="UP001162164">
    <property type="component" value="Unassembled WGS sequence"/>
</dbReference>